<dbReference type="Pfam" id="PF07707">
    <property type="entry name" value="BACK"/>
    <property type="match status" value="1"/>
</dbReference>
<comment type="caution">
    <text evidence="5">The sequence shown here is derived from an EMBL/GenBank/DDBJ whole genome shotgun (WGS) entry which is preliminary data.</text>
</comment>
<keyword evidence="6" id="KW-1185">Reference proteome</keyword>
<keyword evidence="1" id="KW-0880">Kelch repeat</keyword>
<organism evidence="5 6">
    <name type="scientific">Plakobranchus ocellatus</name>
    <dbReference type="NCBI Taxonomy" id="259542"/>
    <lineage>
        <taxon>Eukaryota</taxon>
        <taxon>Metazoa</taxon>
        <taxon>Spiralia</taxon>
        <taxon>Lophotrochozoa</taxon>
        <taxon>Mollusca</taxon>
        <taxon>Gastropoda</taxon>
        <taxon>Heterobranchia</taxon>
        <taxon>Euthyneura</taxon>
        <taxon>Panpulmonata</taxon>
        <taxon>Sacoglossa</taxon>
        <taxon>Placobranchoidea</taxon>
        <taxon>Plakobranchidae</taxon>
        <taxon>Plakobranchus</taxon>
    </lineage>
</organism>
<evidence type="ECO:0000256" key="2">
    <source>
        <dbReference type="ARBA" id="ARBA00022737"/>
    </source>
</evidence>
<dbReference type="InterPro" id="IPR011333">
    <property type="entry name" value="SKP1/BTB/POZ_sf"/>
</dbReference>
<feature type="compositionally biased region" description="Polar residues" evidence="3">
    <location>
        <begin position="176"/>
        <end position="187"/>
    </location>
</feature>
<proteinExistence type="predicted"/>
<gene>
    <name evidence="5" type="ORF">PoB_004900700</name>
</gene>
<evidence type="ECO:0000259" key="4">
    <source>
        <dbReference type="SMART" id="SM00875"/>
    </source>
</evidence>
<dbReference type="Proteomes" id="UP000735302">
    <property type="component" value="Unassembled WGS sequence"/>
</dbReference>
<dbReference type="PANTHER" id="PTHR24412">
    <property type="entry name" value="KELCH PROTEIN"/>
    <property type="match status" value="1"/>
</dbReference>
<dbReference type="SMART" id="SM00875">
    <property type="entry name" value="BACK"/>
    <property type="match status" value="1"/>
</dbReference>
<feature type="domain" description="BACK" evidence="4">
    <location>
        <begin position="39"/>
        <end position="121"/>
    </location>
</feature>
<keyword evidence="2" id="KW-0677">Repeat</keyword>
<dbReference type="PANTHER" id="PTHR24412:SF272">
    <property type="entry name" value="KELCH-LIKE PROTEIN DIABLO"/>
    <property type="match status" value="1"/>
</dbReference>
<accession>A0AAV4BU33</accession>
<sequence length="549" mass="61972">MLSLENVYDMFLLSDQFDIQVLFTECKNFLVEHLSVTNCVRAYRLSVMHSCCEDLQKVSWSFLLQHFNAIFSANDFSDLTADDMKSLVSSPDLVSRSEDMIVESILQWARAGNKAECEEIKGEIIISHEQGVVDKHEEHALNKENAPGLDKEDVGTIAKTIRLPDDATEDFKKQTSIDNGSGSPVSDSNDKQDLSSRVRNPAGVLEATKYILISGGCLWETLANDPLIQNDPKGRAIQDKILRYKTQLDCHQDACIPAAMHRNSSQLRNVVLSFSGNMILCLTKDDFSWKYLVSASIIPQNISCLIYYDNNIYIQSHQRMLHVFTTQEGKLYELAGAVQTNGRAITMLPIGNDLISINTSDNINYTVDSHSLQVYKSSAWIPVGELSMRGMEIICVTNIGSKLIIFWKQAGKTCISIECFDLTRLESHILPHQLDSSAHLVAFKHEDEAFVLQQNGALWRMSAQPEPPFITLKHEMWLWTFQRTVRGSLLFDGELLVFETVSSDKREFQPDICLDHVFNGLRFCTTSSPQTRFVHAVLPKFFIGQPVPM</sequence>
<evidence type="ECO:0000256" key="1">
    <source>
        <dbReference type="ARBA" id="ARBA00022441"/>
    </source>
</evidence>
<evidence type="ECO:0000313" key="6">
    <source>
        <dbReference type="Proteomes" id="UP000735302"/>
    </source>
</evidence>
<evidence type="ECO:0000256" key="3">
    <source>
        <dbReference type="SAM" id="MobiDB-lite"/>
    </source>
</evidence>
<name>A0AAV4BU33_9GAST</name>
<protein>
    <submittedName>
        <fullName evidence="5">Kelch-like protein 40-like</fullName>
    </submittedName>
</protein>
<dbReference type="Gene3D" id="3.30.710.10">
    <property type="entry name" value="Potassium Channel Kv1.1, Chain A"/>
    <property type="match status" value="1"/>
</dbReference>
<evidence type="ECO:0000313" key="5">
    <source>
        <dbReference type="EMBL" id="GFO22502.1"/>
    </source>
</evidence>
<reference evidence="5 6" key="1">
    <citation type="journal article" date="2021" name="Elife">
        <title>Chloroplast acquisition without the gene transfer in kleptoplastic sea slugs, Plakobranchus ocellatus.</title>
        <authorList>
            <person name="Maeda T."/>
            <person name="Takahashi S."/>
            <person name="Yoshida T."/>
            <person name="Shimamura S."/>
            <person name="Takaki Y."/>
            <person name="Nagai Y."/>
            <person name="Toyoda A."/>
            <person name="Suzuki Y."/>
            <person name="Arimoto A."/>
            <person name="Ishii H."/>
            <person name="Satoh N."/>
            <person name="Nishiyama T."/>
            <person name="Hasebe M."/>
            <person name="Maruyama T."/>
            <person name="Minagawa J."/>
            <person name="Obokata J."/>
            <person name="Shigenobu S."/>
        </authorList>
    </citation>
    <scope>NUCLEOTIDE SEQUENCE [LARGE SCALE GENOMIC DNA]</scope>
</reference>
<dbReference type="Gene3D" id="1.25.40.420">
    <property type="match status" value="1"/>
</dbReference>
<dbReference type="InterPro" id="IPR011705">
    <property type="entry name" value="BACK"/>
</dbReference>
<feature type="region of interest" description="Disordered" evidence="3">
    <location>
        <begin position="168"/>
        <end position="197"/>
    </location>
</feature>
<dbReference type="EMBL" id="BLXT01005393">
    <property type="protein sequence ID" value="GFO22502.1"/>
    <property type="molecule type" value="Genomic_DNA"/>
</dbReference>
<dbReference type="AlphaFoldDB" id="A0AAV4BU33"/>